<keyword evidence="1" id="KW-0698">rRNA processing</keyword>
<dbReference type="Proteomes" id="UP000000600">
    <property type="component" value="Unassembled WGS sequence"/>
</dbReference>
<dbReference type="EMBL" id="CT868663">
    <property type="protein sequence ID" value="CAK91468.1"/>
    <property type="molecule type" value="Genomic_DNA"/>
</dbReference>
<dbReference type="InterPro" id="IPR013520">
    <property type="entry name" value="Ribonucl_H"/>
</dbReference>
<evidence type="ECO:0000256" key="4">
    <source>
        <dbReference type="ARBA" id="ARBA00025599"/>
    </source>
</evidence>
<feature type="region of interest" description="Disordered" evidence="5">
    <location>
        <begin position="206"/>
        <end position="265"/>
    </location>
</feature>
<evidence type="ECO:0000259" key="6">
    <source>
        <dbReference type="SMART" id="SM00479"/>
    </source>
</evidence>
<dbReference type="OMA" id="CENEIGA"/>
<dbReference type="Gene3D" id="3.30.420.10">
    <property type="entry name" value="Ribonuclease H-like superfamily/Ribonuclease H"/>
    <property type="match status" value="1"/>
</dbReference>
<proteinExistence type="predicted"/>
<dbReference type="InterPro" id="IPR047021">
    <property type="entry name" value="REXO1/3/4-like"/>
</dbReference>
<sequence>MFNKVQPKQGAQETQKVQSITEAMQNYDVRFAVPGSQNQTGSILAIDCEMVECENEIGASVQMLARITVVNYNGYVVLDQYYKPRFKVINYITRISGITPQIIKDKPVYNDFEKLKLQLLFKDKTIIGHTLKSDFDAMEFNLEDYQTRDLMKVDFLKLDEGSRFKKDVFEHSSEVDARAALFIFRKFRNEINLYYKLLGWEKDKQEKQNSKSAQKNQKKQLKVPLKQQRNQKTQNSKQQNEKFKEGLDTRTVQIQKKAISKKKSQ</sequence>
<keyword evidence="8" id="KW-1185">Reference proteome</keyword>
<evidence type="ECO:0000313" key="7">
    <source>
        <dbReference type="EMBL" id="CAK91468.1"/>
    </source>
</evidence>
<dbReference type="AlphaFoldDB" id="A0E851"/>
<accession>A0E851</accession>
<comment type="function">
    <text evidence="4">Exoribonuclease involved in ribosome biosynthesis. Involved in the processing of ITS1, the internal transcribed spacer localized between the 18S and 5.8S rRNAs.</text>
</comment>
<dbReference type="PANTHER" id="PTHR12801">
    <property type="entry name" value="RNA EXONUCLEASE REXO1 / RECO3 FAMILY MEMBER-RELATED"/>
    <property type="match status" value="1"/>
</dbReference>
<dbReference type="GO" id="GO:0005634">
    <property type="term" value="C:nucleus"/>
    <property type="evidence" value="ECO:0000318"/>
    <property type="project" value="GO_Central"/>
</dbReference>
<gene>
    <name evidence="7" type="ORF">GSPATT00024196001</name>
</gene>
<dbReference type="SMART" id="SM00479">
    <property type="entry name" value="EXOIII"/>
    <property type="match status" value="1"/>
</dbReference>
<dbReference type="KEGG" id="ptm:GSPATT00024196001"/>
<dbReference type="GO" id="GO:0006364">
    <property type="term" value="P:rRNA processing"/>
    <property type="evidence" value="ECO:0007669"/>
    <property type="project" value="UniProtKB-KW"/>
</dbReference>
<feature type="compositionally biased region" description="Basic and acidic residues" evidence="5">
    <location>
        <begin position="239"/>
        <end position="248"/>
    </location>
</feature>
<evidence type="ECO:0000313" key="8">
    <source>
        <dbReference type="Proteomes" id="UP000000600"/>
    </source>
</evidence>
<dbReference type="GeneID" id="5044650"/>
<evidence type="ECO:0000256" key="5">
    <source>
        <dbReference type="SAM" id="MobiDB-lite"/>
    </source>
</evidence>
<dbReference type="HOGENOM" id="CLU_1051541_0_0_1"/>
<dbReference type="InterPro" id="IPR036397">
    <property type="entry name" value="RNaseH_sf"/>
</dbReference>
<evidence type="ECO:0000256" key="1">
    <source>
        <dbReference type="ARBA" id="ARBA00022552"/>
    </source>
</evidence>
<evidence type="ECO:0000256" key="3">
    <source>
        <dbReference type="ARBA" id="ARBA00022801"/>
    </source>
</evidence>
<feature type="domain" description="Exonuclease" evidence="6">
    <location>
        <begin position="42"/>
        <end position="193"/>
    </location>
</feature>
<dbReference type="Pfam" id="PF00929">
    <property type="entry name" value="RNase_T"/>
    <property type="match status" value="1"/>
</dbReference>
<dbReference type="SUPFAM" id="SSF53098">
    <property type="entry name" value="Ribonuclease H-like"/>
    <property type="match status" value="1"/>
</dbReference>
<reference evidence="7 8" key="1">
    <citation type="journal article" date="2006" name="Nature">
        <title>Global trends of whole-genome duplications revealed by the ciliate Paramecium tetraurelia.</title>
        <authorList>
            <consortium name="Genoscope"/>
            <person name="Aury J.-M."/>
            <person name="Jaillon O."/>
            <person name="Duret L."/>
            <person name="Noel B."/>
            <person name="Jubin C."/>
            <person name="Porcel B.M."/>
            <person name="Segurens B."/>
            <person name="Daubin V."/>
            <person name="Anthouard V."/>
            <person name="Aiach N."/>
            <person name="Arnaiz O."/>
            <person name="Billaut A."/>
            <person name="Beisson J."/>
            <person name="Blanc I."/>
            <person name="Bouhouche K."/>
            <person name="Camara F."/>
            <person name="Duharcourt S."/>
            <person name="Guigo R."/>
            <person name="Gogendeau D."/>
            <person name="Katinka M."/>
            <person name="Keller A.-M."/>
            <person name="Kissmehl R."/>
            <person name="Klotz C."/>
            <person name="Koll F."/>
            <person name="Le Moue A."/>
            <person name="Lepere C."/>
            <person name="Malinsky S."/>
            <person name="Nowacki M."/>
            <person name="Nowak J.K."/>
            <person name="Plattner H."/>
            <person name="Poulain J."/>
            <person name="Ruiz F."/>
            <person name="Serrano V."/>
            <person name="Zagulski M."/>
            <person name="Dessen P."/>
            <person name="Betermier M."/>
            <person name="Weissenbach J."/>
            <person name="Scarpelli C."/>
            <person name="Schachter V."/>
            <person name="Sperling L."/>
            <person name="Meyer E."/>
            <person name="Cohen J."/>
            <person name="Wincker P."/>
        </authorList>
    </citation>
    <scope>NUCLEOTIDE SEQUENCE [LARGE SCALE GENOMIC DNA]</scope>
    <source>
        <strain evidence="7 8">Stock d4-2</strain>
    </source>
</reference>
<dbReference type="GO" id="GO:0004527">
    <property type="term" value="F:exonuclease activity"/>
    <property type="evidence" value="ECO:0000318"/>
    <property type="project" value="GO_Central"/>
</dbReference>
<dbReference type="RefSeq" id="XP_001458865.1">
    <property type="nucleotide sequence ID" value="XM_001458828.1"/>
</dbReference>
<dbReference type="OrthoDB" id="8191639at2759"/>
<dbReference type="GO" id="GO:0006396">
    <property type="term" value="P:RNA processing"/>
    <property type="evidence" value="ECO:0000318"/>
    <property type="project" value="GO_Central"/>
</dbReference>
<name>A0E851_PARTE</name>
<keyword evidence="2" id="KW-0540">Nuclease</keyword>
<organism evidence="7 8">
    <name type="scientific">Paramecium tetraurelia</name>
    <dbReference type="NCBI Taxonomy" id="5888"/>
    <lineage>
        <taxon>Eukaryota</taxon>
        <taxon>Sar</taxon>
        <taxon>Alveolata</taxon>
        <taxon>Ciliophora</taxon>
        <taxon>Intramacronucleata</taxon>
        <taxon>Oligohymenophorea</taxon>
        <taxon>Peniculida</taxon>
        <taxon>Parameciidae</taxon>
        <taxon>Paramecium</taxon>
    </lineage>
</organism>
<dbReference type="InParanoid" id="A0E851"/>
<protein>
    <recommendedName>
        <fullName evidence="6">Exonuclease domain-containing protein</fullName>
    </recommendedName>
</protein>
<dbReference type="eggNOG" id="KOG2249">
    <property type="taxonomic scope" value="Eukaryota"/>
</dbReference>
<dbReference type="FunFam" id="3.30.420.10:FF:000374">
    <property type="match status" value="1"/>
</dbReference>
<dbReference type="STRING" id="5888.A0E851"/>
<dbReference type="GO" id="GO:0003676">
    <property type="term" value="F:nucleic acid binding"/>
    <property type="evidence" value="ECO:0007669"/>
    <property type="project" value="InterPro"/>
</dbReference>
<keyword evidence="3" id="KW-0378">Hydrolase</keyword>
<evidence type="ECO:0000256" key="2">
    <source>
        <dbReference type="ARBA" id="ARBA00022722"/>
    </source>
</evidence>
<dbReference type="PANTHER" id="PTHR12801:SF45">
    <property type="entry name" value="RNA EXONUCLEASE 4"/>
    <property type="match status" value="1"/>
</dbReference>
<dbReference type="InterPro" id="IPR012337">
    <property type="entry name" value="RNaseH-like_sf"/>
</dbReference>